<dbReference type="RefSeq" id="WP_028311001.1">
    <property type="nucleotide sequence ID" value="NZ_AXWS01000008.1"/>
</dbReference>
<dbReference type="AlphaFoldDB" id="A0A8B6X2U0"/>
<keyword evidence="1" id="KW-0732">Signal</keyword>
<dbReference type="Proteomes" id="UP000675920">
    <property type="component" value="Unplaced"/>
</dbReference>
<keyword evidence="2" id="KW-1185">Reference proteome</keyword>
<dbReference type="OrthoDB" id="8669638at2"/>
<reference evidence="3" key="1">
    <citation type="submission" date="2025-08" db="UniProtKB">
        <authorList>
            <consortium name="RefSeq"/>
        </authorList>
    </citation>
    <scope>IDENTIFICATION</scope>
</reference>
<organism evidence="2 3">
    <name type="scientific">Derxia gummosa DSM 723</name>
    <dbReference type="NCBI Taxonomy" id="1121388"/>
    <lineage>
        <taxon>Bacteria</taxon>
        <taxon>Pseudomonadati</taxon>
        <taxon>Pseudomonadota</taxon>
        <taxon>Betaproteobacteria</taxon>
        <taxon>Burkholderiales</taxon>
        <taxon>Alcaligenaceae</taxon>
        <taxon>Derxia</taxon>
    </lineage>
</organism>
<feature type="chain" id="PRO_5034443220" evidence="1">
    <location>
        <begin position="22"/>
        <end position="223"/>
    </location>
</feature>
<proteinExistence type="predicted"/>
<feature type="signal peptide" evidence="1">
    <location>
        <begin position="1"/>
        <end position="21"/>
    </location>
</feature>
<name>A0A8B6X2U0_9BURK</name>
<accession>A0A8B6X2U0</accession>
<evidence type="ECO:0000313" key="2">
    <source>
        <dbReference type="Proteomes" id="UP000675920"/>
    </source>
</evidence>
<evidence type="ECO:0000256" key="1">
    <source>
        <dbReference type="SAM" id="SignalP"/>
    </source>
</evidence>
<sequence>MRRAARALTLALLVACAGARAEPVTIDDIAPEVVEAVRATGLVGAGLPVRGFTWKLEQRRPFRGPRTTVETLTASADGASPAQSETTLPDGRMEYSEYLSVRGLLRLGPNDKTLGITASGLALPLVPGRQFKLSGERDGMVLDQACTARSRVPATQLHESLPGDAVLIDCAGEGKYRGLTAQVTSEVVWLAKLNVFLDRHDVFDSPLGRFEFSRAVLDFRFND</sequence>
<protein>
    <submittedName>
        <fullName evidence="3">Uncharacterized protein</fullName>
    </submittedName>
</protein>
<evidence type="ECO:0000313" key="3">
    <source>
        <dbReference type="RefSeq" id="WP_028311001.1"/>
    </source>
</evidence>